<evidence type="ECO:0000313" key="2">
    <source>
        <dbReference type="Proteomes" id="UP001054945"/>
    </source>
</evidence>
<dbReference type="EMBL" id="BPLR01003674">
    <property type="protein sequence ID" value="GIX87347.1"/>
    <property type="molecule type" value="Genomic_DNA"/>
</dbReference>
<name>A0AAV4NRB7_CAEEX</name>
<gene>
    <name evidence="1" type="ORF">CEXT_376711</name>
</gene>
<dbReference type="Proteomes" id="UP001054945">
    <property type="component" value="Unassembled WGS sequence"/>
</dbReference>
<accession>A0AAV4NRB7</accession>
<reference evidence="1 2" key="1">
    <citation type="submission" date="2021-06" db="EMBL/GenBank/DDBJ databases">
        <title>Caerostris extrusa draft genome.</title>
        <authorList>
            <person name="Kono N."/>
            <person name="Arakawa K."/>
        </authorList>
    </citation>
    <scope>NUCLEOTIDE SEQUENCE [LARGE SCALE GENOMIC DNA]</scope>
</reference>
<keyword evidence="2" id="KW-1185">Reference proteome</keyword>
<evidence type="ECO:0000313" key="1">
    <source>
        <dbReference type="EMBL" id="GIX87347.1"/>
    </source>
</evidence>
<protein>
    <submittedName>
        <fullName evidence="1">Uncharacterized protein</fullName>
    </submittedName>
</protein>
<comment type="caution">
    <text evidence="1">The sequence shown here is derived from an EMBL/GenBank/DDBJ whole genome shotgun (WGS) entry which is preliminary data.</text>
</comment>
<organism evidence="1 2">
    <name type="scientific">Caerostris extrusa</name>
    <name type="common">Bark spider</name>
    <name type="synonym">Caerostris bankana</name>
    <dbReference type="NCBI Taxonomy" id="172846"/>
    <lineage>
        <taxon>Eukaryota</taxon>
        <taxon>Metazoa</taxon>
        <taxon>Ecdysozoa</taxon>
        <taxon>Arthropoda</taxon>
        <taxon>Chelicerata</taxon>
        <taxon>Arachnida</taxon>
        <taxon>Araneae</taxon>
        <taxon>Araneomorphae</taxon>
        <taxon>Entelegynae</taxon>
        <taxon>Araneoidea</taxon>
        <taxon>Araneidae</taxon>
        <taxon>Caerostris</taxon>
    </lineage>
</organism>
<dbReference type="AlphaFoldDB" id="A0AAV4NRB7"/>
<proteinExistence type="predicted"/>
<sequence>MRAATLGLPDRSFWLVTPPGFPRDLFERVRSPFSIDCGLSNDPSKGNHFIPNCEYPKLPGNHFWLGNGLGRGGARRPIPHGHPI</sequence>